<feature type="compositionally biased region" description="Acidic residues" evidence="1">
    <location>
        <begin position="30"/>
        <end position="40"/>
    </location>
</feature>
<evidence type="ECO:0000259" key="2">
    <source>
        <dbReference type="Pfam" id="PF13843"/>
    </source>
</evidence>
<dbReference type="PANTHER" id="PTHR46599">
    <property type="entry name" value="PIGGYBAC TRANSPOSABLE ELEMENT-DERIVED PROTEIN 4"/>
    <property type="match status" value="1"/>
</dbReference>
<dbReference type="PANTHER" id="PTHR46599:SF3">
    <property type="entry name" value="PIGGYBAC TRANSPOSABLE ELEMENT-DERIVED PROTEIN 4"/>
    <property type="match status" value="1"/>
</dbReference>
<evidence type="ECO:0000256" key="1">
    <source>
        <dbReference type="SAM" id="MobiDB-lite"/>
    </source>
</evidence>
<protein>
    <recommendedName>
        <fullName evidence="2">PiggyBac transposable element-derived protein domain-containing protein</fullName>
    </recommendedName>
</protein>
<organism evidence="3 4">
    <name type="scientific">Knipowitschia caucasica</name>
    <name type="common">Caucasian dwarf goby</name>
    <name type="synonym">Pomatoschistus caucasicus</name>
    <dbReference type="NCBI Taxonomy" id="637954"/>
    <lineage>
        <taxon>Eukaryota</taxon>
        <taxon>Metazoa</taxon>
        <taxon>Chordata</taxon>
        <taxon>Craniata</taxon>
        <taxon>Vertebrata</taxon>
        <taxon>Euteleostomi</taxon>
        <taxon>Actinopterygii</taxon>
        <taxon>Neopterygii</taxon>
        <taxon>Teleostei</taxon>
        <taxon>Neoteleostei</taxon>
        <taxon>Acanthomorphata</taxon>
        <taxon>Gobiaria</taxon>
        <taxon>Gobiiformes</taxon>
        <taxon>Gobioidei</taxon>
        <taxon>Gobiidae</taxon>
        <taxon>Gobiinae</taxon>
        <taxon>Knipowitschia</taxon>
    </lineage>
</organism>
<feature type="domain" description="PiggyBac transposable element-derived protein" evidence="2">
    <location>
        <begin position="81"/>
        <end position="461"/>
    </location>
</feature>
<sequence>MTRAWSRSGTGAACKRRKAAEAAEERDVSSEEDSGSDELWELPPKSLRWRDIDEPDVPVPKLRFRPSRLVGPQLSLTSSYSPLQLFQLYFDSDVMSTLMTNTNAYGRRQPHFSPVCLKDMYSYIALVIYMGLVPLKTLLDYWRSSRLFTLPFPSRTMNRVRFNQISRCLHMNDPEVELENDLKKGSPEHDRLCRVRPLYERLLVACQAHYHPHQHISIDERMVRSKARIGFKQYVKNKPTKWGFKLFVLADSHGYTVNFFVYDGRVSLPSGHGQSSLSGHGQGSPSGHGQAYDVVMRLLSSTALGSGYRLYVDNYYSSPTLFRHLLRRHRMSACGTMRSTLRDCPGLGAASLRAPRGTIRWLRQNELLFVKWIDAREVTICSTLHSATAEGTVRRRVKDHSGRWTEKHVRVPDCVTDYNGHMGGVDLSDALIHSYNVLHKTRRWYKTLFFHFVDIAVVNAFILHRQLRLRPLTQKAFREALVLELADAGSAPKRRLIATYQAAIAVKRPPSDPVVPILSSGPGPDLSLVSPPSSGPEMDLGLVHLGHLPAAFAEQLRGVPSRMRGTRGRRTCVMCGNKTQVYCSVCLKTMCFNSSRNCYRDYHRKNHIAS</sequence>
<dbReference type="AlphaFoldDB" id="A0AAV2LPJ5"/>
<dbReference type="Proteomes" id="UP001497482">
    <property type="component" value="Chromosome 4"/>
</dbReference>
<feature type="region of interest" description="Disordered" evidence="1">
    <location>
        <begin position="1"/>
        <end position="40"/>
    </location>
</feature>
<evidence type="ECO:0000313" key="4">
    <source>
        <dbReference type="Proteomes" id="UP001497482"/>
    </source>
</evidence>
<gene>
    <name evidence="3" type="ORF">KC01_LOCUS30831</name>
</gene>
<name>A0AAV2LPJ5_KNICA</name>
<dbReference type="Pfam" id="PF13843">
    <property type="entry name" value="DDE_Tnp_1_7"/>
    <property type="match status" value="1"/>
</dbReference>
<proteinExistence type="predicted"/>
<reference evidence="3 4" key="1">
    <citation type="submission" date="2024-04" db="EMBL/GenBank/DDBJ databases">
        <authorList>
            <person name="Waldvogel A.-M."/>
            <person name="Schoenle A."/>
        </authorList>
    </citation>
    <scope>NUCLEOTIDE SEQUENCE [LARGE SCALE GENOMIC DNA]</scope>
</reference>
<dbReference type="InterPro" id="IPR029526">
    <property type="entry name" value="PGBD"/>
</dbReference>
<dbReference type="EMBL" id="OZ035826">
    <property type="protein sequence ID" value="CAL1603113.1"/>
    <property type="molecule type" value="Genomic_DNA"/>
</dbReference>
<accession>A0AAV2LPJ5</accession>
<feature type="compositionally biased region" description="Basic and acidic residues" evidence="1">
    <location>
        <begin position="19"/>
        <end position="29"/>
    </location>
</feature>
<evidence type="ECO:0000313" key="3">
    <source>
        <dbReference type="EMBL" id="CAL1603113.1"/>
    </source>
</evidence>
<keyword evidence="4" id="KW-1185">Reference proteome</keyword>